<dbReference type="OrthoDB" id="368909at2759"/>
<dbReference type="InterPro" id="IPR010920">
    <property type="entry name" value="LSM_dom_sf"/>
</dbReference>
<dbReference type="PANTHER" id="PTHR10701">
    <property type="entry name" value="SMALL NUCLEAR RIBONUCLEOPROTEIN-ASSOCIATED PROTEIN B AND N"/>
    <property type="match status" value="1"/>
</dbReference>
<dbReference type="EMBL" id="MU128909">
    <property type="protein sequence ID" value="KAF9521056.1"/>
    <property type="molecule type" value="Genomic_DNA"/>
</dbReference>
<sequence length="75" mass="8736">LETLRSTLSQYYRITIKDGRVFIGTFVCIDRERNMILTNTEEFMLGQADPNTGRFVGMVMIPWRYVVKAEVETTL</sequence>
<reference evidence="2" key="1">
    <citation type="journal article" date="2020" name="Nat. Commun.">
        <title>Large-scale genome sequencing of mycorrhizal fungi provides insights into the early evolution of symbiotic traits.</title>
        <authorList>
            <person name="Miyauchi S."/>
            <person name="Kiss E."/>
            <person name="Kuo A."/>
            <person name="Drula E."/>
            <person name="Kohler A."/>
            <person name="Sanchez-Garcia M."/>
            <person name="Morin E."/>
            <person name="Andreopoulos B."/>
            <person name="Barry K.W."/>
            <person name="Bonito G."/>
            <person name="Buee M."/>
            <person name="Carver A."/>
            <person name="Chen C."/>
            <person name="Cichocki N."/>
            <person name="Clum A."/>
            <person name="Culley D."/>
            <person name="Crous P.W."/>
            <person name="Fauchery L."/>
            <person name="Girlanda M."/>
            <person name="Hayes R.D."/>
            <person name="Keri Z."/>
            <person name="LaButti K."/>
            <person name="Lipzen A."/>
            <person name="Lombard V."/>
            <person name="Magnuson J."/>
            <person name="Maillard F."/>
            <person name="Murat C."/>
            <person name="Nolan M."/>
            <person name="Ohm R.A."/>
            <person name="Pangilinan J."/>
            <person name="Pereira M.F."/>
            <person name="Perotto S."/>
            <person name="Peter M."/>
            <person name="Pfister S."/>
            <person name="Riley R."/>
            <person name="Sitrit Y."/>
            <person name="Stielow J.B."/>
            <person name="Szollosi G."/>
            <person name="Zifcakova L."/>
            <person name="Stursova M."/>
            <person name="Spatafora J.W."/>
            <person name="Tedersoo L."/>
            <person name="Vaario L.M."/>
            <person name="Yamada A."/>
            <person name="Yan M."/>
            <person name="Wang P."/>
            <person name="Xu J."/>
            <person name="Bruns T."/>
            <person name="Baldrian P."/>
            <person name="Vilgalys R."/>
            <person name="Dunand C."/>
            <person name="Henrissat B."/>
            <person name="Grigoriev I.V."/>
            <person name="Hibbett D."/>
            <person name="Nagy L.G."/>
            <person name="Martin F.M."/>
        </authorList>
    </citation>
    <scope>NUCLEOTIDE SEQUENCE</scope>
    <source>
        <strain evidence="2">UP504</strain>
    </source>
</reference>
<name>A0A9P6BDQ9_9AGAM</name>
<evidence type="ECO:0000313" key="2">
    <source>
        <dbReference type="EMBL" id="KAF9521056.1"/>
    </source>
</evidence>
<dbReference type="InterPro" id="IPR034110">
    <property type="entry name" value="LSMD1_Sm"/>
</dbReference>
<dbReference type="Pfam" id="PF01423">
    <property type="entry name" value="LSM"/>
    <property type="match status" value="1"/>
</dbReference>
<dbReference type="SUPFAM" id="SSF50182">
    <property type="entry name" value="Sm-like ribonucleoproteins"/>
    <property type="match status" value="1"/>
</dbReference>
<comment type="caution">
    <text evidence="2">The sequence shown here is derived from an EMBL/GenBank/DDBJ whole genome shotgun (WGS) entry which is preliminary data.</text>
</comment>
<dbReference type="AlphaFoldDB" id="A0A9P6BDQ9"/>
<feature type="domain" description="Sm" evidence="1">
    <location>
        <begin position="4"/>
        <end position="61"/>
    </location>
</feature>
<gene>
    <name evidence="2" type="ORF">BS47DRAFT_1286270</name>
</gene>
<dbReference type="CDD" id="cd06168">
    <property type="entry name" value="LSMD1"/>
    <property type="match status" value="1"/>
</dbReference>
<evidence type="ECO:0000313" key="3">
    <source>
        <dbReference type="Proteomes" id="UP000886523"/>
    </source>
</evidence>
<organism evidence="2 3">
    <name type="scientific">Hydnum rufescens UP504</name>
    <dbReference type="NCBI Taxonomy" id="1448309"/>
    <lineage>
        <taxon>Eukaryota</taxon>
        <taxon>Fungi</taxon>
        <taxon>Dikarya</taxon>
        <taxon>Basidiomycota</taxon>
        <taxon>Agaricomycotina</taxon>
        <taxon>Agaricomycetes</taxon>
        <taxon>Cantharellales</taxon>
        <taxon>Hydnaceae</taxon>
        <taxon>Hydnum</taxon>
    </lineage>
</organism>
<dbReference type="Gene3D" id="2.30.30.100">
    <property type="match status" value="1"/>
</dbReference>
<feature type="non-terminal residue" evidence="2">
    <location>
        <position position="1"/>
    </location>
</feature>
<dbReference type="PANTHER" id="PTHR10701:SF5">
    <property type="entry name" value="N-ALPHA-ACETYLTRANSFERASE 38, NATC AUXILIARY SUBUNIT"/>
    <property type="match status" value="1"/>
</dbReference>
<keyword evidence="3" id="KW-1185">Reference proteome</keyword>
<evidence type="ECO:0000259" key="1">
    <source>
        <dbReference type="Pfam" id="PF01423"/>
    </source>
</evidence>
<protein>
    <recommendedName>
        <fullName evidence="1">Sm domain-containing protein</fullName>
    </recommendedName>
</protein>
<dbReference type="GO" id="GO:0031417">
    <property type="term" value="C:NatC complex"/>
    <property type="evidence" value="ECO:0007669"/>
    <property type="project" value="InterPro"/>
</dbReference>
<dbReference type="Proteomes" id="UP000886523">
    <property type="component" value="Unassembled WGS sequence"/>
</dbReference>
<proteinExistence type="predicted"/>
<accession>A0A9P6BDQ9</accession>
<dbReference type="InterPro" id="IPR001163">
    <property type="entry name" value="Sm_dom_euk/arc"/>
</dbReference>
<dbReference type="InterPro" id="IPR050914">
    <property type="entry name" value="snRNP_SmB/NAA38-like"/>
</dbReference>